<dbReference type="InterPro" id="IPR044999">
    <property type="entry name" value="CbbY-like"/>
</dbReference>
<dbReference type="InterPro" id="IPR023198">
    <property type="entry name" value="PGP-like_dom2"/>
</dbReference>
<dbReference type="SUPFAM" id="SSF56784">
    <property type="entry name" value="HAD-like"/>
    <property type="match status" value="1"/>
</dbReference>
<organism evidence="2 3">
    <name type="scientific">Cupriavidus basilensis</name>
    <dbReference type="NCBI Taxonomy" id="68895"/>
    <lineage>
        <taxon>Bacteria</taxon>
        <taxon>Pseudomonadati</taxon>
        <taxon>Pseudomonadota</taxon>
        <taxon>Betaproteobacteria</taxon>
        <taxon>Burkholderiales</taxon>
        <taxon>Burkholderiaceae</taxon>
        <taxon>Cupriavidus</taxon>
    </lineage>
</organism>
<protein>
    <recommendedName>
        <fullName evidence="4">Haloacid dehalogenase</fullName>
    </recommendedName>
</protein>
<dbReference type="InterPro" id="IPR036412">
    <property type="entry name" value="HAD-like_sf"/>
</dbReference>
<keyword evidence="3" id="KW-1185">Reference proteome</keyword>
<gene>
    <name evidence="2" type="ORF">P3W85_19255</name>
</gene>
<evidence type="ECO:0000313" key="2">
    <source>
        <dbReference type="EMBL" id="MDF3835080.1"/>
    </source>
</evidence>
<evidence type="ECO:0000313" key="3">
    <source>
        <dbReference type="Proteomes" id="UP001216674"/>
    </source>
</evidence>
<reference evidence="2 3" key="1">
    <citation type="submission" date="2023-03" db="EMBL/GenBank/DDBJ databases">
        <title>Draft assemblies of triclosan tolerant bacteria isolated from returned activated sludge.</title>
        <authorList>
            <person name="Van Hamelsveld S."/>
        </authorList>
    </citation>
    <scope>NUCLEOTIDE SEQUENCE [LARGE SCALE GENOMIC DNA]</scope>
    <source>
        <strain evidence="2 3">GW210010_S58</strain>
    </source>
</reference>
<dbReference type="EMBL" id="JARJLM010000324">
    <property type="protein sequence ID" value="MDF3835080.1"/>
    <property type="molecule type" value="Genomic_DNA"/>
</dbReference>
<sequence>MSLELLVLTVDEVLVRTDELHRAAINVALRECYDDAGWTSEAHAMWKRAGDSRQMLRAWLHARHGRVPPAQDDALYRAYQKAFVERCARQAIGIRWQALRLMDSAEQGGARLALVAPMSSRMLCALLDGALGADWVDRFSVVATADALSAQETEADLYRLVLRTADVPAHRALLAAATEYGLRAAQGIGMHAVNVLPEGSEAPRLAAGLATLSSAPQAIWPEFHALESLVPTQPPRATDASDGSRATAEPLAN</sequence>
<dbReference type="InterPro" id="IPR023214">
    <property type="entry name" value="HAD_sf"/>
</dbReference>
<dbReference type="PANTHER" id="PTHR42896">
    <property type="entry name" value="XYLULOSE-1,5-BISPHOSPHATE (XUBP) PHOSPHATASE"/>
    <property type="match status" value="1"/>
</dbReference>
<feature type="region of interest" description="Disordered" evidence="1">
    <location>
        <begin position="232"/>
        <end position="253"/>
    </location>
</feature>
<evidence type="ECO:0008006" key="4">
    <source>
        <dbReference type="Google" id="ProtNLM"/>
    </source>
</evidence>
<comment type="caution">
    <text evidence="2">The sequence shown here is derived from an EMBL/GenBank/DDBJ whole genome shotgun (WGS) entry which is preliminary data.</text>
</comment>
<dbReference type="PANTHER" id="PTHR42896:SF2">
    <property type="entry name" value="CBBY-LIKE PROTEIN"/>
    <property type="match status" value="1"/>
</dbReference>
<evidence type="ECO:0000256" key="1">
    <source>
        <dbReference type="SAM" id="MobiDB-lite"/>
    </source>
</evidence>
<proteinExistence type="predicted"/>
<accession>A0ABT6AR28</accession>
<dbReference type="Gene3D" id="3.40.50.1000">
    <property type="entry name" value="HAD superfamily/HAD-like"/>
    <property type="match status" value="1"/>
</dbReference>
<dbReference type="RefSeq" id="WP_276265962.1">
    <property type="nucleotide sequence ID" value="NZ_JARJLM010000324.1"/>
</dbReference>
<dbReference type="Gene3D" id="1.10.150.240">
    <property type="entry name" value="Putative phosphatase, domain 2"/>
    <property type="match status" value="1"/>
</dbReference>
<name>A0ABT6AR28_9BURK</name>
<dbReference type="Proteomes" id="UP001216674">
    <property type="component" value="Unassembled WGS sequence"/>
</dbReference>